<keyword evidence="2 7" id="KW-0812">Transmembrane</keyword>
<protein>
    <recommendedName>
        <fullName evidence="8">Rhodopsin domain-containing protein</fullName>
    </recommendedName>
</protein>
<feature type="transmembrane region" description="Helical" evidence="7">
    <location>
        <begin position="99"/>
        <end position="123"/>
    </location>
</feature>
<name>A0A1Y2DVN5_9PEZI</name>
<evidence type="ECO:0000256" key="4">
    <source>
        <dbReference type="ARBA" id="ARBA00023136"/>
    </source>
</evidence>
<feature type="transmembrane region" description="Helical" evidence="7">
    <location>
        <begin position="179"/>
        <end position="201"/>
    </location>
</feature>
<dbReference type="AlphaFoldDB" id="A0A1Y2DVN5"/>
<feature type="domain" description="Rhodopsin" evidence="8">
    <location>
        <begin position="27"/>
        <end position="242"/>
    </location>
</feature>
<feature type="transmembrane region" description="Helical" evidence="7">
    <location>
        <begin position="213"/>
        <end position="237"/>
    </location>
</feature>
<gene>
    <name evidence="9" type="ORF">BCR38DRAFT_516548</name>
</gene>
<sequence>MGDTGLQPIAVAITIFCPCLAFVFVVLRTYSRYFLTETLDWDDTLIGIPMVLSIGLAYVTTEVELRDPAHVQPDLALVKNAALFLFLRVGGSKPTLRKFIWALLIINNAMMVAIFVADMLQCIPIRKTFYPTIPGQCISIGDFFIATAALTILTDILVLIIPVWLVAGLQLKLSKKVAVTFLLSLGLVVTAVGAFRMWYLIDSYYGAPNPDATYGVAGTASSIEVNLAIIAACGPALKPLLHYWFPRLFGNTKNASSMGPSGSYGLRYGKSMATTKRSTIHTVRNGSTPRHDSFELRSFPRKMYSCKERGDTLNDDDSAKDIALSNRQGIMRKTDIDVSYTSIDSRPESWPVTVQDETDFGGYPRRMTGRVTPERMV</sequence>
<evidence type="ECO:0000256" key="7">
    <source>
        <dbReference type="SAM" id="Phobius"/>
    </source>
</evidence>
<dbReference type="GeneID" id="63781314"/>
<comment type="similarity">
    <text evidence="5">Belongs to the SAT4 family.</text>
</comment>
<organism evidence="9 10">
    <name type="scientific">Pseudomassariella vexata</name>
    <dbReference type="NCBI Taxonomy" id="1141098"/>
    <lineage>
        <taxon>Eukaryota</taxon>
        <taxon>Fungi</taxon>
        <taxon>Dikarya</taxon>
        <taxon>Ascomycota</taxon>
        <taxon>Pezizomycotina</taxon>
        <taxon>Sordariomycetes</taxon>
        <taxon>Xylariomycetidae</taxon>
        <taxon>Amphisphaeriales</taxon>
        <taxon>Pseudomassariaceae</taxon>
        <taxon>Pseudomassariella</taxon>
    </lineage>
</organism>
<dbReference type="InterPro" id="IPR052337">
    <property type="entry name" value="SAT4-like"/>
</dbReference>
<reference evidence="9 10" key="1">
    <citation type="submission" date="2016-07" db="EMBL/GenBank/DDBJ databases">
        <title>Pervasive Adenine N6-methylation of Active Genes in Fungi.</title>
        <authorList>
            <consortium name="DOE Joint Genome Institute"/>
            <person name="Mondo S.J."/>
            <person name="Dannebaum R.O."/>
            <person name="Kuo R.C."/>
            <person name="Labutti K."/>
            <person name="Haridas S."/>
            <person name="Kuo A."/>
            <person name="Salamov A."/>
            <person name="Ahrendt S.R."/>
            <person name="Lipzen A."/>
            <person name="Sullivan W."/>
            <person name="Andreopoulos W.B."/>
            <person name="Clum A."/>
            <person name="Lindquist E."/>
            <person name="Daum C."/>
            <person name="Ramamoorthy G.K."/>
            <person name="Gryganskyi A."/>
            <person name="Culley D."/>
            <person name="Magnuson J.K."/>
            <person name="James T.Y."/>
            <person name="O'Malley M.A."/>
            <person name="Stajich J.E."/>
            <person name="Spatafora J.W."/>
            <person name="Visel A."/>
            <person name="Grigoriev I.V."/>
        </authorList>
    </citation>
    <scope>NUCLEOTIDE SEQUENCE [LARGE SCALE GENOMIC DNA]</scope>
    <source>
        <strain evidence="9 10">CBS 129021</strain>
    </source>
</reference>
<dbReference type="STRING" id="1141098.A0A1Y2DVN5"/>
<keyword evidence="4 7" id="KW-0472">Membrane</keyword>
<dbReference type="InParanoid" id="A0A1Y2DVN5"/>
<accession>A0A1Y2DVN5</accession>
<evidence type="ECO:0000256" key="6">
    <source>
        <dbReference type="SAM" id="MobiDB-lite"/>
    </source>
</evidence>
<dbReference type="PANTHER" id="PTHR33048">
    <property type="entry name" value="PTH11-LIKE INTEGRAL MEMBRANE PROTEIN (AFU_ORTHOLOGUE AFUA_5G11245)"/>
    <property type="match status" value="1"/>
</dbReference>
<comment type="caution">
    <text evidence="9">The sequence shown here is derived from an EMBL/GenBank/DDBJ whole genome shotgun (WGS) entry which is preliminary data.</text>
</comment>
<dbReference type="RefSeq" id="XP_040714988.1">
    <property type="nucleotide sequence ID" value="XM_040865102.1"/>
</dbReference>
<dbReference type="InterPro" id="IPR049326">
    <property type="entry name" value="Rhodopsin_dom_fungi"/>
</dbReference>
<evidence type="ECO:0000256" key="2">
    <source>
        <dbReference type="ARBA" id="ARBA00022692"/>
    </source>
</evidence>
<evidence type="ECO:0000256" key="3">
    <source>
        <dbReference type="ARBA" id="ARBA00022989"/>
    </source>
</evidence>
<evidence type="ECO:0000313" key="10">
    <source>
        <dbReference type="Proteomes" id="UP000193689"/>
    </source>
</evidence>
<dbReference type="GO" id="GO:0016020">
    <property type="term" value="C:membrane"/>
    <property type="evidence" value="ECO:0007669"/>
    <property type="project" value="UniProtKB-SubCell"/>
</dbReference>
<feature type="transmembrane region" description="Helical" evidence="7">
    <location>
        <begin position="143"/>
        <end position="167"/>
    </location>
</feature>
<dbReference type="PANTHER" id="PTHR33048:SF55">
    <property type="entry name" value="INTEGRAL MEMBRANE PROTEIN"/>
    <property type="match status" value="1"/>
</dbReference>
<proteinExistence type="inferred from homology"/>
<evidence type="ECO:0000256" key="1">
    <source>
        <dbReference type="ARBA" id="ARBA00004141"/>
    </source>
</evidence>
<feature type="region of interest" description="Disordered" evidence="6">
    <location>
        <begin position="352"/>
        <end position="377"/>
    </location>
</feature>
<keyword evidence="10" id="KW-1185">Reference proteome</keyword>
<evidence type="ECO:0000256" key="5">
    <source>
        <dbReference type="ARBA" id="ARBA00038359"/>
    </source>
</evidence>
<dbReference type="Proteomes" id="UP000193689">
    <property type="component" value="Unassembled WGS sequence"/>
</dbReference>
<keyword evidence="3 7" id="KW-1133">Transmembrane helix</keyword>
<dbReference type="EMBL" id="MCFJ01000008">
    <property type="protein sequence ID" value="ORY63331.1"/>
    <property type="molecule type" value="Genomic_DNA"/>
</dbReference>
<evidence type="ECO:0000313" key="9">
    <source>
        <dbReference type="EMBL" id="ORY63331.1"/>
    </source>
</evidence>
<feature type="transmembrane region" description="Helical" evidence="7">
    <location>
        <begin position="6"/>
        <end position="27"/>
    </location>
</feature>
<comment type="subcellular location">
    <subcellularLocation>
        <location evidence="1">Membrane</location>
        <topology evidence="1">Multi-pass membrane protein</topology>
    </subcellularLocation>
</comment>
<dbReference type="Pfam" id="PF20684">
    <property type="entry name" value="Fung_rhodopsin"/>
    <property type="match status" value="1"/>
</dbReference>
<dbReference type="OrthoDB" id="5283415at2759"/>
<evidence type="ECO:0000259" key="8">
    <source>
        <dbReference type="Pfam" id="PF20684"/>
    </source>
</evidence>